<sequence length="333" mass="37243">MLTYGRPEKYIKPTTADRNAQEQRKNPVAGPDGPTKIAPAHSNNKLAEIDDMACVSLDSTSIISLCIPAALPMSARVLKRLSKILLTGTAFTATISGICVGADNSRPKELLRSHVTPWDYSWDNRQINKSDNSTLLKPKASRHILLVRHGQYHYSEDDSECHLTNLGRQQLDLTGRRLKQLNFPYTHIFYSTMTRAVESTDEIIKHLPGVPATPCDLIREGAPFPPEPVVLNWPQEGDVAFEEDGPRIETAFANYIHRAEPTQSEDSYEILVCHGNVIRYFVCRALQLPPEAWIRMSLDHGSLTWLTIRPSGTVSLRWLGNSGHMPPDKLSLS</sequence>
<dbReference type="InterPro" id="IPR051021">
    <property type="entry name" value="Mito_Ser/Thr_phosphatase"/>
</dbReference>
<evidence type="ECO:0000313" key="8">
    <source>
        <dbReference type="Proteomes" id="UP001651158"/>
    </source>
</evidence>
<evidence type="ECO:0000256" key="2">
    <source>
        <dbReference type="ARBA" id="ARBA00013081"/>
    </source>
</evidence>
<dbReference type="CDD" id="cd07067">
    <property type="entry name" value="HP_PGM_like"/>
    <property type="match status" value="1"/>
</dbReference>
<gene>
    <name evidence="7" type="ORF">TcWFU_004012</name>
</gene>
<dbReference type="PANTHER" id="PTHR20935:SF0">
    <property type="entry name" value="SERINE_THREONINE-PROTEIN PHOSPHATASE PGAM5, MITOCHONDRIAL"/>
    <property type="match status" value="1"/>
</dbReference>
<feature type="region of interest" description="Disordered" evidence="6">
    <location>
        <begin position="1"/>
        <end position="40"/>
    </location>
</feature>
<feature type="compositionally biased region" description="Basic and acidic residues" evidence="6">
    <location>
        <begin position="1"/>
        <end position="11"/>
    </location>
</feature>
<dbReference type="EC" id="3.1.3.16" evidence="2"/>
<keyword evidence="3" id="KW-0378">Hydrolase</keyword>
<comment type="caution">
    <text evidence="7">The sequence shown here is derived from an EMBL/GenBank/DDBJ whole genome shotgun (WGS) entry which is preliminary data.</text>
</comment>
<evidence type="ECO:0000256" key="4">
    <source>
        <dbReference type="ARBA" id="ARBA00039765"/>
    </source>
</evidence>
<proteinExistence type="inferred from homology"/>
<dbReference type="PANTHER" id="PTHR20935">
    <property type="entry name" value="PHOSPHOGLYCERATE MUTASE-RELATED"/>
    <property type="match status" value="1"/>
</dbReference>
<reference evidence="7 8" key="1">
    <citation type="journal article" date="2022" name="Front. Cell. Infect. Microbiol.">
        <title>The Genomes of Two Strains of Taenia crassiceps the Animal Model for the Study of Human Cysticercosis.</title>
        <authorList>
            <person name="Bobes R.J."/>
            <person name="Estrada K."/>
            <person name="Rios-Valencia D.G."/>
            <person name="Calderon-Gallegos A."/>
            <person name="de la Torre P."/>
            <person name="Carrero J.C."/>
            <person name="Sanchez-Flores A."/>
            <person name="Laclette J.P."/>
        </authorList>
    </citation>
    <scope>NUCLEOTIDE SEQUENCE [LARGE SCALE GENOMIC DNA]</scope>
    <source>
        <strain evidence="7">WFUcys</strain>
    </source>
</reference>
<evidence type="ECO:0000256" key="6">
    <source>
        <dbReference type="SAM" id="MobiDB-lite"/>
    </source>
</evidence>
<dbReference type="InterPro" id="IPR013078">
    <property type="entry name" value="His_Pase_superF_clade-1"/>
</dbReference>
<evidence type="ECO:0000313" key="7">
    <source>
        <dbReference type="EMBL" id="KAL5106164.1"/>
    </source>
</evidence>
<dbReference type="SUPFAM" id="SSF53254">
    <property type="entry name" value="Phosphoglycerate mutase-like"/>
    <property type="match status" value="1"/>
</dbReference>
<evidence type="ECO:0000256" key="1">
    <source>
        <dbReference type="ARBA" id="ARBA00006717"/>
    </source>
</evidence>
<organism evidence="7 8">
    <name type="scientific">Taenia crassiceps</name>
    <dbReference type="NCBI Taxonomy" id="6207"/>
    <lineage>
        <taxon>Eukaryota</taxon>
        <taxon>Metazoa</taxon>
        <taxon>Spiralia</taxon>
        <taxon>Lophotrochozoa</taxon>
        <taxon>Platyhelminthes</taxon>
        <taxon>Cestoda</taxon>
        <taxon>Eucestoda</taxon>
        <taxon>Cyclophyllidea</taxon>
        <taxon>Taeniidae</taxon>
        <taxon>Taenia</taxon>
    </lineage>
</organism>
<dbReference type="Pfam" id="PF00300">
    <property type="entry name" value="His_Phos_1"/>
    <property type="match status" value="2"/>
</dbReference>
<evidence type="ECO:0000256" key="5">
    <source>
        <dbReference type="ARBA" id="ARBA00040722"/>
    </source>
</evidence>
<accession>A0ABR4Q9L2</accession>
<dbReference type="InterPro" id="IPR029033">
    <property type="entry name" value="His_PPase_superfam"/>
</dbReference>
<name>A0ABR4Q9L2_9CEST</name>
<keyword evidence="8" id="KW-1185">Reference proteome</keyword>
<dbReference type="Proteomes" id="UP001651158">
    <property type="component" value="Unassembled WGS sequence"/>
</dbReference>
<evidence type="ECO:0000256" key="3">
    <source>
        <dbReference type="ARBA" id="ARBA00022801"/>
    </source>
</evidence>
<dbReference type="Gene3D" id="3.40.50.1240">
    <property type="entry name" value="Phosphoglycerate mutase-like"/>
    <property type="match status" value="1"/>
</dbReference>
<protein>
    <recommendedName>
        <fullName evidence="4">Serine/threonine-protein phosphatase PGAM5, mitochondrial</fullName>
        <ecNumber evidence="2">3.1.3.16</ecNumber>
    </recommendedName>
    <alternativeName>
        <fullName evidence="5">Serine/threonine-protein phosphatase Pgam5, mitochondrial</fullName>
    </alternativeName>
</protein>
<dbReference type="EMBL" id="JAKROA010000006">
    <property type="protein sequence ID" value="KAL5106164.1"/>
    <property type="molecule type" value="Genomic_DNA"/>
</dbReference>
<comment type="similarity">
    <text evidence="1">Belongs to the phosphoglycerate mutase family. BPG-dependent PGAM subfamily.</text>
</comment>
<dbReference type="SMART" id="SM00855">
    <property type="entry name" value="PGAM"/>
    <property type="match status" value="1"/>
</dbReference>